<dbReference type="Proteomes" id="UP000231279">
    <property type="component" value="Unassembled WGS sequence"/>
</dbReference>
<organism evidence="1 2">
    <name type="scientific">Handroanthus impetiginosus</name>
    <dbReference type="NCBI Taxonomy" id="429701"/>
    <lineage>
        <taxon>Eukaryota</taxon>
        <taxon>Viridiplantae</taxon>
        <taxon>Streptophyta</taxon>
        <taxon>Embryophyta</taxon>
        <taxon>Tracheophyta</taxon>
        <taxon>Spermatophyta</taxon>
        <taxon>Magnoliopsida</taxon>
        <taxon>eudicotyledons</taxon>
        <taxon>Gunneridae</taxon>
        <taxon>Pentapetalae</taxon>
        <taxon>asterids</taxon>
        <taxon>lamiids</taxon>
        <taxon>Lamiales</taxon>
        <taxon>Bignoniaceae</taxon>
        <taxon>Crescentiina</taxon>
        <taxon>Tabebuia alliance</taxon>
        <taxon>Handroanthus</taxon>
    </lineage>
</organism>
<gene>
    <name evidence="1" type="ORF">CDL12_07424</name>
</gene>
<name>A0A2G9HR33_9LAMI</name>
<reference evidence="2" key="1">
    <citation type="journal article" date="2018" name="Gigascience">
        <title>Genome assembly of the Pink Ipe (Handroanthus impetiginosus, Bignoniaceae), a highly valued, ecologically keystone Neotropical timber forest tree.</title>
        <authorList>
            <person name="Silva-Junior O.B."/>
            <person name="Grattapaglia D."/>
            <person name="Novaes E."/>
            <person name="Collevatti R.G."/>
        </authorList>
    </citation>
    <scope>NUCLEOTIDE SEQUENCE [LARGE SCALE GENOMIC DNA]</scope>
    <source>
        <strain evidence="2">cv. UFG-1</strain>
    </source>
</reference>
<evidence type="ECO:0000313" key="2">
    <source>
        <dbReference type="Proteomes" id="UP000231279"/>
    </source>
</evidence>
<keyword evidence="2" id="KW-1185">Reference proteome</keyword>
<dbReference type="EMBL" id="NKXS01001208">
    <property type="protein sequence ID" value="PIN19893.1"/>
    <property type="molecule type" value="Genomic_DNA"/>
</dbReference>
<accession>A0A2G9HR33</accession>
<sequence length="78" mass="8970">MAKWLNFSTVFEISAEREPKRPTRADLQLIWPLEFVALLEGKKKIMDAVITSKQTKMEEVEVGDGIDLSMDLGFLVWK</sequence>
<evidence type="ECO:0000313" key="1">
    <source>
        <dbReference type="EMBL" id="PIN19893.1"/>
    </source>
</evidence>
<comment type="caution">
    <text evidence="1">The sequence shown here is derived from an EMBL/GenBank/DDBJ whole genome shotgun (WGS) entry which is preliminary data.</text>
</comment>
<proteinExistence type="predicted"/>
<dbReference type="AlphaFoldDB" id="A0A2G9HR33"/>
<protein>
    <submittedName>
        <fullName evidence="1">Uncharacterized protein</fullName>
    </submittedName>
</protein>